<dbReference type="Proteomes" id="UP000294919">
    <property type="component" value="Unassembled WGS sequence"/>
</dbReference>
<organism evidence="1 2">
    <name type="scientific">Marinisporobacter balticus</name>
    <dbReference type="NCBI Taxonomy" id="2018667"/>
    <lineage>
        <taxon>Bacteria</taxon>
        <taxon>Bacillati</taxon>
        <taxon>Bacillota</taxon>
        <taxon>Clostridia</taxon>
        <taxon>Peptostreptococcales</taxon>
        <taxon>Thermotaleaceae</taxon>
        <taxon>Marinisporobacter</taxon>
    </lineage>
</organism>
<dbReference type="OrthoDB" id="2087916at2"/>
<keyword evidence="2" id="KW-1185">Reference proteome</keyword>
<dbReference type="AlphaFoldDB" id="A0A4V2SCG1"/>
<protein>
    <submittedName>
        <fullName evidence="1">Uncharacterized protein</fullName>
    </submittedName>
</protein>
<dbReference type="RefSeq" id="WP_132242869.1">
    <property type="nucleotide sequence ID" value="NZ_SLWV01000003.1"/>
</dbReference>
<name>A0A4V2SCG1_9FIRM</name>
<proteinExistence type="predicted"/>
<comment type="caution">
    <text evidence="1">The sequence shown here is derived from an EMBL/GenBank/DDBJ whole genome shotgun (WGS) entry which is preliminary data.</text>
</comment>
<evidence type="ECO:0000313" key="2">
    <source>
        <dbReference type="Proteomes" id="UP000294919"/>
    </source>
</evidence>
<gene>
    <name evidence="1" type="ORF">EV214_103182</name>
</gene>
<evidence type="ECO:0000313" key="1">
    <source>
        <dbReference type="EMBL" id="TCO79130.1"/>
    </source>
</evidence>
<accession>A0A4V2SCG1</accession>
<sequence length="129" mass="15483">MDKITVCNKSPYFCLVENHVLGIPERLKQIDKSYFVVWNSKKEKFEVHSEDNVGSTYCFTVPYRELDCRTLEYARETRIERSDIVFVEIEKQDEIIEKAVKREREKLFDDIGREVFDRAMFEERSTKEV</sequence>
<dbReference type="EMBL" id="SLWV01000003">
    <property type="protein sequence ID" value="TCO79130.1"/>
    <property type="molecule type" value="Genomic_DNA"/>
</dbReference>
<reference evidence="1 2" key="1">
    <citation type="submission" date="2019-03" db="EMBL/GenBank/DDBJ databases">
        <title>Genomic Encyclopedia of Type Strains, Phase IV (KMG-IV): sequencing the most valuable type-strain genomes for metagenomic binning, comparative biology and taxonomic classification.</title>
        <authorList>
            <person name="Goeker M."/>
        </authorList>
    </citation>
    <scope>NUCLEOTIDE SEQUENCE [LARGE SCALE GENOMIC DNA]</scope>
    <source>
        <strain evidence="1 2">DSM 102940</strain>
    </source>
</reference>